<dbReference type="Pfam" id="PF18818">
    <property type="entry name" value="MPTase-PolyVal"/>
    <property type="match status" value="1"/>
</dbReference>
<gene>
    <name evidence="3" type="ORF">DJ017_05900</name>
</gene>
<reference evidence="4" key="1">
    <citation type="submission" date="2018-05" db="EMBL/GenBank/DDBJ databases">
        <authorList>
            <person name="Li X."/>
        </authorList>
    </citation>
    <scope>NUCLEOTIDE SEQUENCE [LARGE SCALE GENOMIC DNA]</scope>
    <source>
        <strain evidence="4">LX32</strain>
    </source>
</reference>
<dbReference type="GO" id="GO:0003697">
    <property type="term" value="F:single-stranded DNA binding"/>
    <property type="evidence" value="ECO:0007669"/>
    <property type="project" value="InterPro"/>
</dbReference>
<dbReference type="InterPro" id="IPR013610">
    <property type="entry name" value="ArdC_N"/>
</dbReference>
<dbReference type="InterPro" id="IPR017113">
    <property type="entry name" value="Antirestriction_ArdC"/>
</dbReference>
<comment type="caution">
    <text evidence="3">The sequence shown here is derived from an EMBL/GenBank/DDBJ whole genome shotgun (WGS) entry which is preliminary data.</text>
</comment>
<evidence type="ECO:0000259" key="2">
    <source>
        <dbReference type="Pfam" id="PF18818"/>
    </source>
</evidence>
<evidence type="ECO:0000313" key="3">
    <source>
        <dbReference type="EMBL" id="RAK54087.1"/>
    </source>
</evidence>
<feature type="domain" description="N-terminal" evidence="1">
    <location>
        <begin position="15"/>
        <end position="134"/>
    </location>
</feature>
<dbReference type="Pfam" id="PF08401">
    <property type="entry name" value="ArdcN"/>
    <property type="match status" value="1"/>
</dbReference>
<dbReference type="RefSeq" id="WP_111527838.1">
    <property type="nucleotide sequence ID" value="NZ_JBHRSG010000002.1"/>
</dbReference>
<keyword evidence="4" id="KW-1185">Reference proteome</keyword>
<evidence type="ECO:0000259" key="1">
    <source>
        <dbReference type="Pfam" id="PF08401"/>
    </source>
</evidence>
<sequence length="308" mass="34511">MTRLNETSRPDSKPDLYTRVTNAIVADLERGVRPWTRPWSAEHLAGRITRPLRHGGEPYSGINIVLLWAEAVAHGFTAPIWMTFRQALALGAHVRKGEHGATVVYANRFTRTETGDDGRDVEREIPFLKAYTVFNVEQVEGLPAHFYAVAEPKLDVSARIAHAEAFFAALGADIRHGGTQAYYAMGPDYVQLPPFECFCDPQSYYATAAHECTHWTRHPTRLDRDFGRQRWGDDGYAREELVAELGAAFLCADLGLELSPREDHAAYLDSWLQVLKGDKRFIFTAAAHAQRACEHLHGRQPGAQRSAL</sequence>
<dbReference type="AlphaFoldDB" id="A0A328AHU2"/>
<dbReference type="OrthoDB" id="9792687at2"/>
<evidence type="ECO:0000313" key="4">
    <source>
        <dbReference type="Proteomes" id="UP000249254"/>
    </source>
</evidence>
<name>A0A328AHU2_9CAUL</name>
<proteinExistence type="predicted"/>
<protein>
    <submittedName>
        <fullName evidence="3">Antirestriction protein</fullName>
    </submittedName>
</protein>
<feature type="domain" description="Polyvalent protein metallopeptidase" evidence="2">
    <location>
        <begin position="162"/>
        <end position="288"/>
    </location>
</feature>
<dbReference type="PIRSF" id="PIRSF037112">
    <property type="entry name" value="Antirestriction_ArdC"/>
    <property type="match status" value="1"/>
</dbReference>
<organism evidence="3 4">
    <name type="scientific">Phenylobacterium soli</name>
    <dbReference type="NCBI Taxonomy" id="2170551"/>
    <lineage>
        <taxon>Bacteria</taxon>
        <taxon>Pseudomonadati</taxon>
        <taxon>Pseudomonadota</taxon>
        <taxon>Alphaproteobacteria</taxon>
        <taxon>Caulobacterales</taxon>
        <taxon>Caulobacteraceae</taxon>
        <taxon>Phenylobacterium</taxon>
    </lineage>
</organism>
<dbReference type="EMBL" id="QFYQ01000001">
    <property type="protein sequence ID" value="RAK54087.1"/>
    <property type="molecule type" value="Genomic_DNA"/>
</dbReference>
<accession>A0A328AHU2</accession>
<dbReference type="InterPro" id="IPR041459">
    <property type="entry name" value="MPTase-PolyVal"/>
</dbReference>
<dbReference type="Proteomes" id="UP000249254">
    <property type="component" value="Unassembled WGS sequence"/>
</dbReference>